<gene>
    <name evidence="1" type="ORF">GALMADRAFT_61068</name>
</gene>
<proteinExistence type="predicted"/>
<protein>
    <recommendedName>
        <fullName evidence="3">Prolyl 4-hydroxylase alpha subunit Fe(2+) 2OG dioxygenase domain-containing protein</fullName>
    </recommendedName>
</protein>
<keyword evidence="2" id="KW-1185">Reference proteome</keyword>
<name>A0A067TFJ2_GALM3</name>
<dbReference type="Proteomes" id="UP000027222">
    <property type="component" value="Unassembled WGS sequence"/>
</dbReference>
<dbReference type="Gene3D" id="3.60.130.30">
    <property type="match status" value="1"/>
</dbReference>
<dbReference type="OrthoDB" id="3202607at2759"/>
<sequence length="211" mass="23561">MESFKRIAGFSSCKCLCYSLAFTAPLTFIEQAVMASWAPELYDHYVTTLGKLYKKNPGLKRNFPSSIFTAATYNFGPQTTCYKHTDFANLPFGWCSVTALGSYDPTKGGHLILWDFHLVIEFPPGSTILIPSAIVAHSNTAVSTHETRYSFAQYTAGALFRWVANDHQKAAVYLKSLSEEETREVKVKNKARFQLGLSLFPTLKKAGHEVL</sequence>
<evidence type="ECO:0008006" key="3">
    <source>
        <dbReference type="Google" id="ProtNLM"/>
    </source>
</evidence>
<accession>A0A067TFJ2</accession>
<reference evidence="2" key="1">
    <citation type="journal article" date="2014" name="Proc. Natl. Acad. Sci. U.S.A.">
        <title>Extensive sampling of basidiomycete genomes demonstrates inadequacy of the white-rot/brown-rot paradigm for wood decay fungi.</title>
        <authorList>
            <person name="Riley R."/>
            <person name="Salamov A.A."/>
            <person name="Brown D.W."/>
            <person name="Nagy L.G."/>
            <person name="Floudas D."/>
            <person name="Held B.W."/>
            <person name="Levasseur A."/>
            <person name="Lombard V."/>
            <person name="Morin E."/>
            <person name="Otillar R."/>
            <person name="Lindquist E.A."/>
            <person name="Sun H."/>
            <person name="LaButti K.M."/>
            <person name="Schmutz J."/>
            <person name="Jabbour D."/>
            <person name="Luo H."/>
            <person name="Baker S.E."/>
            <person name="Pisabarro A.G."/>
            <person name="Walton J.D."/>
            <person name="Blanchette R.A."/>
            <person name="Henrissat B."/>
            <person name="Martin F."/>
            <person name="Cullen D."/>
            <person name="Hibbett D.S."/>
            <person name="Grigoriev I.V."/>
        </authorList>
    </citation>
    <scope>NUCLEOTIDE SEQUENCE [LARGE SCALE GENOMIC DNA]</scope>
    <source>
        <strain evidence="2">CBS 339.88</strain>
    </source>
</reference>
<dbReference type="HOGENOM" id="CLU_031314_0_0_1"/>
<organism evidence="1 2">
    <name type="scientific">Galerina marginata (strain CBS 339.88)</name>
    <dbReference type="NCBI Taxonomy" id="685588"/>
    <lineage>
        <taxon>Eukaryota</taxon>
        <taxon>Fungi</taxon>
        <taxon>Dikarya</taxon>
        <taxon>Basidiomycota</taxon>
        <taxon>Agaricomycotina</taxon>
        <taxon>Agaricomycetes</taxon>
        <taxon>Agaricomycetidae</taxon>
        <taxon>Agaricales</taxon>
        <taxon>Agaricineae</taxon>
        <taxon>Strophariaceae</taxon>
        <taxon>Galerina</taxon>
    </lineage>
</organism>
<evidence type="ECO:0000313" key="1">
    <source>
        <dbReference type="EMBL" id="KDR81127.1"/>
    </source>
</evidence>
<dbReference type="EMBL" id="KL142371">
    <property type="protein sequence ID" value="KDR81127.1"/>
    <property type="molecule type" value="Genomic_DNA"/>
</dbReference>
<evidence type="ECO:0000313" key="2">
    <source>
        <dbReference type="Proteomes" id="UP000027222"/>
    </source>
</evidence>
<dbReference type="AlphaFoldDB" id="A0A067TFJ2"/>